<name>A0A0R2JHS8_9LACO</name>
<comment type="caution">
    <text evidence="4">The sequence shown here is derived from an EMBL/GenBank/DDBJ whole genome shotgun (WGS) entry which is preliminary data.</text>
</comment>
<accession>A0A0R2JHS8</accession>
<proteinExistence type="inferred from homology"/>
<feature type="transmembrane region" description="Helical" evidence="2">
    <location>
        <begin position="142"/>
        <end position="164"/>
    </location>
</feature>
<evidence type="ECO:0000256" key="1">
    <source>
        <dbReference type="ARBA" id="ARBA00009067"/>
    </source>
</evidence>
<keyword evidence="2" id="KW-0812">Transmembrane</keyword>
<keyword evidence="2" id="KW-0472">Membrane</keyword>
<evidence type="ECO:0000259" key="3">
    <source>
        <dbReference type="Pfam" id="PF02517"/>
    </source>
</evidence>
<feature type="transmembrane region" description="Helical" evidence="2">
    <location>
        <begin position="176"/>
        <end position="200"/>
    </location>
</feature>
<protein>
    <recommendedName>
        <fullName evidence="3">CAAX prenyl protease 2/Lysostaphin resistance protein A-like domain-containing protein</fullName>
    </recommendedName>
</protein>
<evidence type="ECO:0000313" key="5">
    <source>
        <dbReference type="Proteomes" id="UP000051655"/>
    </source>
</evidence>
<dbReference type="Proteomes" id="UP000051655">
    <property type="component" value="Unassembled WGS sequence"/>
</dbReference>
<feature type="domain" description="CAAX prenyl protease 2/Lysostaphin resistance protein A-like" evidence="3">
    <location>
        <begin position="106"/>
        <end position="207"/>
    </location>
</feature>
<feature type="transmembrane region" description="Helical" evidence="2">
    <location>
        <begin position="7"/>
        <end position="26"/>
    </location>
</feature>
<keyword evidence="5" id="KW-1185">Reference proteome</keyword>
<dbReference type="EMBL" id="JQBP01000002">
    <property type="protein sequence ID" value="KRN75414.1"/>
    <property type="molecule type" value="Genomic_DNA"/>
</dbReference>
<reference evidence="4 5" key="1">
    <citation type="journal article" date="2015" name="Genome Announc.">
        <title>Expanding the biotechnology potential of lactobacilli through comparative genomics of 213 strains and associated genera.</title>
        <authorList>
            <person name="Sun Z."/>
            <person name="Harris H.M."/>
            <person name="McCann A."/>
            <person name="Guo C."/>
            <person name="Argimon S."/>
            <person name="Zhang W."/>
            <person name="Yang X."/>
            <person name="Jeffery I.B."/>
            <person name="Cooney J.C."/>
            <person name="Kagawa T.F."/>
            <person name="Liu W."/>
            <person name="Song Y."/>
            <person name="Salvetti E."/>
            <person name="Wrobel A."/>
            <person name="Rasinkangas P."/>
            <person name="Parkhill J."/>
            <person name="Rea M.C."/>
            <person name="O'Sullivan O."/>
            <person name="Ritari J."/>
            <person name="Douillard F.P."/>
            <person name="Paul Ross R."/>
            <person name="Yang R."/>
            <person name="Briner A.E."/>
            <person name="Felis G.E."/>
            <person name="de Vos W.M."/>
            <person name="Barrangou R."/>
            <person name="Klaenhammer T.R."/>
            <person name="Caufield P.W."/>
            <person name="Cui Y."/>
            <person name="Zhang H."/>
            <person name="O'Toole P.W."/>
        </authorList>
    </citation>
    <scope>NUCLEOTIDE SEQUENCE [LARGE SCALE GENOMIC DNA]</scope>
    <source>
        <strain evidence="4 5">DSM 20593</strain>
    </source>
</reference>
<evidence type="ECO:0000256" key="2">
    <source>
        <dbReference type="SAM" id="Phobius"/>
    </source>
</evidence>
<dbReference type="GO" id="GO:0080120">
    <property type="term" value="P:CAAX-box protein maturation"/>
    <property type="evidence" value="ECO:0007669"/>
    <property type="project" value="UniProtKB-ARBA"/>
</dbReference>
<feature type="transmembrane region" description="Helical" evidence="2">
    <location>
        <begin position="32"/>
        <end position="53"/>
    </location>
</feature>
<dbReference type="PATRIC" id="fig|1616.3.peg.595"/>
<feature type="transmembrane region" description="Helical" evidence="2">
    <location>
        <begin position="74"/>
        <end position="94"/>
    </location>
</feature>
<dbReference type="InterPro" id="IPR003675">
    <property type="entry name" value="Rce1/LyrA-like_dom"/>
</dbReference>
<feature type="transmembrane region" description="Helical" evidence="2">
    <location>
        <begin position="221"/>
        <end position="242"/>
    </location>
</feature>
<sequence length="251" mass="28545">MNNKNKICLEILIILSALIGIMIPIGKEGQSHVQMISFSVVVLLACLIMMWSVNRVTNYGQLPLKRRKLSVYQLLIFILVFCIYLFVYVTGPLVGTQELFFLPVYSMIACVVAATEAGIIEEYLIRGYLFQLIFNRFKYSKYVLIISACLSSFIFGCLHFLNLVSGNDVIATFQQVFYTMCLGLFWAGIRIVFNRIYVGAILHTTFDMQSTIIDNGVASPWMPILILFGSMLFLSLLLVISYDRKNLVYNT</sequence>
<dbReference type="Pfam" id="PF02517">
    <property type="entry name" value="Rce1-like"/>
    <property type="match status" value="1"/>
</dbReference>
<gene>
    <name evidence="4" type="ORF">IV73_GL000579</name>
</gene>
<evidence type="ECO:0000313" key="4">
    <source>
        <dbReference type="EMBL" id="KRN75414.1"/>
    </source>
</evidence>
<organism evidence="4 5">
    <name type="scientific">Weissella kandleri</name>
    <dbReference type="NCBI Taxonomy" id="1616"/>
    <lineage>
        <taxon>Bacteria</taxon>
        <taxon>Bacillati</taxon>
        <taxon>Bacillota</taxon>
        <taxon>Bacilli</taxon>
        <taxon>Lactobacillales</taxon>
        <taxon>Lactobacillaceae</taxon>
        <taxon>Weissella</taxon>
    </lineage>
</organism>
<keyword evidence="2" id="KW-1133">Transmembrane helix</keyword>
<dbReference type="OrthoDB" id="4131070at2"/>
<comment type="similarity">
    <text evidence="1">Belongs to the UPF0177 family.</text>
</comment>
<dbReference type="RefSeq" id="WP_057754498.1">
    <property type="nucleotide sequence ID" value="NZ_JQBP01000002.1"/>
</dbReference>
<dbReference type="AlphaFoldDB" id="A0A0R2JHS8"/>
<dbReference type="GO" id="GO:0004175">
    <property type="term" value="F:endopeptidase activity"/>
    <property type="evidence" value="ECO:0007669"/>
    <property type="project" value="UniProtKB-ARBA"/>
</dbReference>